<proteinExistence type="predicted"/>
<protein>
    <submittedName>
        <fullName evidence="2">Uncharacterized protein</fullName>
    </submittedName>
</protein>
<comment type="caution">
    <text evidence="2">The sequence shown here is derived from an EMBL/GenBank/DDBJ whole genome shotgun (WGS) entry which is preliminary data.</text>
</comment>
<feature type="region of interest" description="Disordered" evidence="1">
    <location>
        <begin position="1"/>
        <end position="29"/>
    </location>
</feature>
<keyword evidence="3" id="KW-1185">Reference proteome</keyword>
<reference evidence="2 3" key="1">
    <citation type="journal article" date="2011" name="Stand. Genomic Sci.">
        <title>Non-contiguous finished genome sequence and contextual data of the filamentous soil bacterium Ktedonobacter racemifer type strain (SOSP1-21).</title>
        <authorList>
            <person name="Chang Y.J."/>
            <person name="Land M."/>
            <person name="Hauser L."/>
            <person name="Chertkov O."/>
            <person name="Del Rio T.G."/>
            <person name="Nolan M."/>
            <person name="Copeland A."/>
            <person name="Tice H."/>
            <person name="Cheng J.F."/>
            <person name="Lucas S."/>
            <person name="Han C."/>
            <person name="Goodwin L."/>
            <person name="Pitluck S."/>
            <person name="Ivanova N."/>
            <person name="Ovchinikova G."/>
            <person name="Pati A."/>
            <person name="Chen A."/>
            <person name="Palaniappan K."/>
            <person name="Mavromatis K."/>
            <person name="Liolios K."/>
            <person name="Brettin T."/>
            <person name="Fiebig A."/>
            <person name="Rohde M."/>
            <person name="Abt B."/>
            <person name="Goker M."/>
            <person name="Detter J.C."/>
            <person name="Woyke T."/>
            <person name="Bristow J."/>
            <person name="Eisen J.A."/>
            <person name="Markowitz V."/>
            <person name="Hugenholtz P."/>
            <person name="Kyrpides N.C."/>
            <person name="Klenk H.P."/>
            <person name="Lapidus A."/>
        </authorList>
    </citation>
    <scope>NUCLEOTIDE SEQUENCE [LARGE SCALE GENOMIC DNA]</scope>
    <source>
        <strain evidence="3">DSM 44963</strain>
    </source>
</reference>
<dbReference type="Proteomes" id="UP000004508">
    <property type="component" value="Unassembled WGS sequence"/>
</dbReference>
<accession>D6U2V7</accession>
<dbReference type="EMBL" id="ADVG01000004">
    <property type="protein sequence ID" value="EFH82862.1"/>
    <property type="molecule type" value="Genomic_DNA"/>
</dbReference>
<evidence type="ECO:0000313" key="2">
    <source>
        <dbReference type="EMBL" id="EFH82862.1"/>
    </source>
</evidence>
<organism evidence="2 3">
    <name type="scientific">Ktedonobacter racemifer DSM 44963</name>
    <dbReference type="NCBI Taxonomy" id="485913"/>
    <lineage>
        <taxon>Bacteria</taxon>
        <taxon>Bacillati</taxon>
        <taxon>Chloroflexota</taxon>
        <taxon>Ktedonobacteria</taxon>
        <taxon>Ktedonobacterales</taxon>
        <taxon>Ktedonobacteraceae</taxon>
        <taxon>Ktedonobacter</taxon>
    </lineage>
</organism>
<dbReference type="AlphaFoldDB" id="D6U2V7"/>
<gene>
    <name evidence="2" type="ORF">Krac_3728</name>
</gene>
<evidence type="ECO:0000313" key="3">
    <source>
        <dbReference type="Proteomes" id="UP000004508"/>
    </source>
</evidence>
<evidence type="ECO:0000256" key="1">
    <source>
        <dbReference type="SAM" id="MobiDB-lite"/>
    </source>
</evidence>
<sequence length="82" mass="9150">MTNPTRFCQNSDHRSSSSLQKVGLESPRDSIRGMKSRSLFGALSLTLFSSCRTSSKREEVEGEAYLDSDIMNSKMKERSPTA</sequence>
<dbReference type="InParanoid" id="D6U2V7"/>
<name>D6U2V7_KTERA</name>
<feature type="compositionally biased region" description="Polar residues" evidence="1">
    <location>
        <begin position="1"/>
        <end position="20"/>
    </location>
</feature>
<dbReference type="STRING" id="485913.Krac_3728"/>